<gene>
    <name evidence="2" type="ORF">CI109_101539</name>
</gene>
<feature type="compositionally biased region" description="Polar residues" evidence="1">
    <location>
        <begin position="77"/>
        <end position="89"/>
    </location>
</feature>
<keyword evidence="3" id="KW-1185">Reference proteome</keyword>
<feature type="compositionally biased region" description="Basic and acidic residues" evidence="1">
    <location>
        <begin position="790"/>
        <end position="804"/>
    </location>
</feature>
<feature type="compositionally biased region" description="Basic and acidic residues" evidence="1">
    <location>
        <begin position="129"/>
        <end position="143"/>
    </location>
</feature>
<feature type="compositionally biased region" description="Polar residues" evidence="1">
    <location>
        <begin position="241"/>
        <end position="254"/>
    </location>
</feature>
<feature type="compositionally biased region" description="Basic and acidic residues" evidence="1">
    <location>
        <begin position="184"/>
        <end position="203"/>
    </location>
</feature>
<feature type="compositionally biased region" description="Basic and acidic residues" evidence="1">
    <location>
        <begin position="160"/>
        <end position="173"/>
    </location>
</feature>
<feature type="compositionally biased region" description="Low complexity" evidence="1">
    <location>
        <begin position="516"/>
        <end position="534"/>
    </location>
</feature>
<feature type="compositionally biased region" description="Basic and acidic residues" evidence="1">
    <location>
        <begin position="92"/>
        <end position="104"/>
    </location>
</feature>
<dbReference type="RefSeq" id="XP_031863453.2">
    <property type="nucleotide sequence ID" value="XM_032002516.2"/>
</dbReference>
<proteinExistence type="predicted"/>
<feature type="compositionally biased region" description="Low complexity" evidence="1">
    <location>
        <begin position="866"/>
        <end position="880"/>
    </location>
</feature>
<feature type="compositionally biased region" description="Basic and acidic residues" evidence="1">
    <location>
        <begin position="347"/>
        <end position="373"/>
    </location>
</feature>
<feature type="compositionally biased region" description="Polar residues" evidence="1">
    <location>
        <begin position="144"/>
        <end position="153"/>
    </location>
</feature>
<feature type="compositionally biased region" description="Basic residues" evidence="1">
    <location>
        <begin position="557"/>
        <end position="567"/>
    </location>
</feature>
<feature type="compositionally biased region" description="Polar residues" evidence="1">
    <location>
        <begin position="739"/>
        <end position="759"/>
    </location>
</feature>
<dbReference type="KEGG" id="ksn:43586630"/>
<feature type="compositionally biased region" description="Basic and acidic residues" evidence="1">
    <location>
        <begin position="493"/>
        <end position="510"/>
    </location>
</feature>
<feature type="compositionally biased region" description="Basic and acidic residues" evidence="1">
    <location>
        <begin position="227"/>
        <end position="240"/>
    </location>
</feature>
<feature type="compositionally biased region" description="Polar residues" evidence="1">
    <location>
        <begin position="450"/>
        <end position="460"/>
    </location>
</feature>
<feature type="compositionally biased region" description="Acidic residues" evidence="1">
    <location>
        <begin position="805"/>
        <end position="818"/>
    </location>
</feature>
<name>A0AAJ8LFW4_9TREE</name>
<reference evidence="2" key="1">
    <citation type="submission" date="2017-08" db="EMBL/GenBank/DDBJ databases">
        <authorList>
            <person name="Cuomo C."/>
            <person name="Billmyre B."/>
            <person name="Heitman J."/>
        </authorList>
    </citation>
    <scope>NUCLEOTIDE SEQUENCE</scope>
    <source>
        <strain evidence="2">CBS 12478</strain>
    </source>
</reference>
<feature type="region of interest" description="Disordered" evidence="1">
    <location>
        <begin position="1"/>
        <end position="476"/>
    </location>
</feature>
<feature type="region of interest" description="Disordered" evidence="1">
    <location>
        <begin position="651"/>
        <end position="953"/>
    </location>
</feature>
<feature type="compositionally biased region" description="Low complexity" evidence="1">
    <location>
        <begin position="769"/>
        <end position="788"/>
    </location>
</feature>
<feature type="compositionally biased region" description="Polar residues" evidence="1">
    <location>
        <begin position="43"/>
        <end position="66"/>
    </location>
</feature>
<dbReference type="Proteomes" id="UP000322225">
    <property type="component" value="Chromosome 3"/>
</dbReference>
<protein>
    <submittedName>
        <fullName evidence="2">Uncharacterized protein</fullName>
    </submittedName>
</protein>
<feature type="compositionally biased region" description="Basic and acidic residues" evidence="1">
    <location>
        <begin position="840"/>
        <end position="857"/>
    </location>
</feature>
<feature type="compositionally biased region" description="Polar residues" evidence="1">
    <location>
        <begin position="536"/>
        <end position="549"/>
    </location>
</feature>
<feature type="compositionally biased region" description="Low complexity" evidence="1">
    <location>
        <begin position="910"/>
        <end position="930"/>
    </location>
</feature>
<feature type="region of interest" description="Disordered" evidence="1">
    <location>
        <begin position="493"/>
        <end position="581"/>
    </location>
</feature>
<dbReference type="EMBL" id="CP144053">
    <property type="protein sequence ID" value="WWD17102.1"/>
    <property type="molecule type" value="Genomic_DNA"/>
</dbReference>
<accession>A0AAJ8LFW4</accession>
<dbReference type="GeneID" id="43586630"/>
<reference evidence="2" key="2">
    <citation type="submission" date="2024-01" db="EMBL/GenBank/DDBJ databases">
        <title>Comparative genomics of Cryptococcus and Kwoniella reveals pathogenesis evolution and contrasting modes of karyotype evolution via chromosome fusion or intercentromeric recombination.</title>
        <authorList>
            <person name="Coelho M.A."/>
            <person name="David-Palma M."/>
            <person name="Shea T."/>
            <person name="Bowers K."/>
            <person name="McGinley-Smith S."/>
            <person name="Mohammad A.W."/>
            <person name="Gnirke A."/>
            <person name="Yurkov A.M."/>
            <person name="Nowrousian M."/>
            <person name="Sun S."/>
            <person name="Cuomo C.A."/>
            <person name="Heitman J."/>
        </authorList>
    </citation>
    <scope>NUCLEOTIDE SEQUENCE</scope>
    <source>
        <strain evidence="2">CBS 12478</strain>
    </source>
</reference>
<evidence type="ECO:0000256" key="1">
    <source>
        <dbReference type="SAM" id="MobiDB-lite"/>
    </source>
</evidence>
<organism evidence="2 3">
    <name type="scientific">Kwoniella shandongensis</name>
    <dbReference type="NCBI Taxonomy" id="1734106"/>
    <lineage>
        <taxon>Eukaryota</taxon>
        <taxon>Fungi</taxon>
        <taxon>Dikarya</taxon>
        <taxon>Basidiomycota</taxon>
        <taxon>Agaricomycotina</taxon>
        <taxon>Tremellomycetes</taxon>
        <taxon>Tremellales</taxon>
        <taxon>Cryptococcaceae</taxon>
        <taxon>Kwoniella</taxon>
    </lineage>
</organism>
<evidence type="ECO:0000313" key="2">
    <source>
        <dbReference type="EMBL" id="WWD17102.1"/>
    </source>
</evidence>
<sequence length="953" mass="104747">MPLEKLSKLNFHPVQMSRLPPSQFFPDPKGWIETAPSSRPKKTTSTQRPLTSFSHGLSTPPTSTFKRNALAGPGPSTLRNSENKNNGSITKRWKEDNTPIDKTRQGTLRGVFTPPTTGPVLRRGGRVGALKEDKNRKEERENRTPLSQKSRSGSMLAFGKKRDEITQKEERSHPAPGGAGSRLKVYDDDFWRDSSTDEAKSDVDVLPPSSQLKRPTGKPNKSARTPGHHDAAHTDHEKNAEVSNTPSPAQQNRRPSQHRTPFLRKFGTPDRGSSPDPLPPLSSDIKTSPPIPDYVLGNHRQINGQDTARMNRIKSPWRKDRDPPAAAPVSPIEDKGSKKRKRGQITHVEEIDRRVLDKAHENRKKTPDGKPKALVDLSSSDPPEGAEDTKSPTTKRGKTHHGAPLGSMRTNALLPRRSLSKPMIGQISPSPRKRSKKPDLVAISPLPRTSVRNRSLSPENGRSRSRDVSPRPAGPAALEEQLDIAIDKARENAAELDRAKEHAADLEHSLRAIGEAASQASQSQRRTQQPSLSPELITTSPVQVQQPTSPEHMLITPRRRRSSKYHHQVTPPKSRPRPQSMVNRQETLFILPDPPAQPDFLVDRMPSSSPRVPDFQPMEMDPETLITWGPPVQEHMGEDGLDLSPVAELNMASPRSSQSEEAPLFSQPEDSPDRRPSLVQCRSSKSIEPTAFSQDFPVLVRSSPPPESSSPMKSPSRADNVADAPISATSKWDHLNRGILSQHTPTAARSAVATSSQKGTASGKKRKATSSGRSSTGSQTKLAAFGFFGDKGKGKAREAEFGREWDEEEDHDFDEDEPVEKKQDRGDLGQALARVPEPPLHPDLRPAGIREMKRRAAMDSQPHPPSSLTTTAHTTSPATAIVHTPKKQRGLTKGENGEEEDHEAPLFERTSSSSWNGTSSSQTNSSGIQTPGSTRAWLDGLGERRGSEFGTME</sequence>
<feature type="compositionally biased region" description="Polar residues" evidence="1">
    <location>
        <begin position="680"/>
        <end position="693"/>
    </location>
</feature>
<dbReference type="AlphaFoldDB" id="A0AAJ8LFW4"/>
<evidence type="ECO:0000313" key="3">
    <source>
        <dbReference type="Proteomes" id="UP000322225"/>
    </source>
</evidence>